<protein>
    <submittedName>
        <fullName evidence="9">Ferredoxin</fullName>
    </submittedName>
</protein>
<accession>A0A101J4V0</accession>
<evidence type="ECO:0000259" key="8">
    <source>
        <dbReference type="PROSITE" id="PS51379"/>
    </source>
</evidence>
<dbReference type="FunFam" id="3.30.70.20:FF:000045">
    <property type="entry name" value="Ferredoxin, 4Fe-4S"/>
    <property type="match status" value="1"/>
</dbReference>
<proteinExistence type="predicted"/>
<evidence type="ECO:0000256" key="6">
    <source>
        <dbReference type="ARBA" id="ARBA00023004"/>
    </source>
</evidence>
<dbReference type="GO" id="GO:0046872">
    <property type="term" value="F:metal ion binding"/>
    <property type="evidence" value="ECO:0007669"/>
    <property type="project" value="UniProtKB-KW"/>
</dbReference>
<dbReference type="OrthoDB" id="9803397at2"/>
<name>A0A101J4V0_CHLLI</name>
<keyword evidence="4" id="KW-0479">Metal-binding</keyword>
<dbReference type="AlphaFoldDB" id="A0A101J4V0"/>
<dbReference type="InterPro" id="IPR017900">
    <property type="entry name" value="4Fe4S_Fe_S_CS"/>
</dbReference>
<dbReference type="GO" id="GO:0051539">
    <property type="term" value="F:4 iron, 4 sulfur cluster binding"/>
    <property type="evidence" value="ECO:0007669"/>
    <property type="project" value="UniProtKB-KW"/>
</dbReference>
<dbReference type="RefSeq" id="WP_012466110.1">
    <property type="nucleotide sequence ID" value="NZ_JAAXUX010000002.1"/>
</dbReference>
<evidence type="ECO:0000256" key="3">
    <source>
        <dbReference type="ARBA" id="ARBA00022485"/>
    </source>
</evidence>
<dbReference type="Proteomes" id="UP000053937">
    <property type="component" value="Unassembled WGS sequence"/>
</dbReference>
<dbReference type="Gene3D" id="3.30.70.20">
    <property type="match status" value="1"/>
</dbReference>
<dbReference type="PROSITE" id="PS00198">
    <property type="entry name" value="4FE4S_FER_1"/>
    <property type="match status" value="1"/>
</dbReference>
<comment type="caution">
    <text evidence="9">The sequence shown here is derived from an EMBL/GenBank/DDBJ whole genome shotgun (WGS) entry which is preliminary data.</text>
</comment>
<evidence type="ECO:0000256" key="7">
    <source>
        <dbReference type="ARBA" id="ARBA00023014"/>
    </source>
</evidence>
<evidence type="ECO:0000313" key="10">
    <source>
        <dbReference type="Proteomes" id="UP000053937"/>
    </source>
</evidence>
<gene>
    <name evidence="9" type="ORF">ASB62_09860</name>
</gene>
<organism evidence="9 10">
    <name type="scientific">Chlorobium limicola</name>
    <dbReference type="NCBI Taxonomy" id="1092"/>
    <lineage>
        <taxon>Bacteria</taxon>
        <taxon>Pseudomonadati</taxon>
        <taxon>Chlorobiota</taxon>
        <taxon>Chlorobiia</taxon>
        <taxon>Chlorobiales</taxon>
        <taxon>Chlorobiaceae</taxon>
        <taxon>Chlorobium/Pelodictyon group</taxon>
        <taxon>Chlorobium</taxon>
    </lineage>
</organism>
<keyword evidence="3" id="KW-0004">4Fe-4S</keyword>
<dbReference type="EMBL" id="LMBR01000250">
    <property type="protein sequence ID" value="KUL20279.1"/>
    <property type="molecule type" value="Genomic_DNA"/>
</dbReference>
<evidence type="ECO:0000256" key="4">
    <source>
        <dbReference type="ARBA" id="ARBA00022723"/>
    </source>
</evidence>
<dbReference type="InterPro" id="IPR017896">
    <property type="entry name" value="4Fe4S_Fe-S-bd"/>
</dbReference>
<dbReference type="OMA" id="YADKCVE"/>
<keyword evidence="5" id="KW-0249">Electron transport</keyword>
<evidence type="ECO:0000256" key="2">
    <source>
        <dbReference type="ARBA" id="ARBA00022448"/>
    </source>
</evidence>
<feature type="domain" description="4Fe-4S ferredoxin-type" evidence="8">
    <location>
        <begin position="1"/>
        <end position="29"/>
    </location>
</feature>
<keyword evidence="2" id="KW-0813">Transport</keyword>
<dbReference type="Pfam" id="PF00037">
    <property type="entry name" value="Fer4"/>
    <property type="match status" value="1"/>
</dbReference>
<reference evidence="9 10" key="1">
    <citation type="submission" date="2015-10" db="EMBL/GenBank/DDBJ databases">
        <title>Draft Genome Sequence of Chlorobium limicola strain Frasassi Growing under Artificial Lighting in the Frasassi Cave System.</title>
        <authorList>
            <person name="Mansor M."/>
            <person name="Macalady J."/>
        </authorList>
    </citation>
    <scope>NUCLEOTIDE SEQUENCE [LARGE SCALE GENOMIC DNA]</scope>
    <source>
        <strain evidence="9 10">Frasassi</strain>
    </source>
</reference>
<keyword evidence="6" id="KW-0408">Iron</keyword>
<dbReference type="PROSITE" id="PS51379">
    <property type="entry name" value="4FE4S_FER_2"/>
    <property type="match status" value="1"/>
</dbReference>
<sequence>MAHRITEECTYCGACEPECPVAAITQGDDIYIIDESVCIDCIGYHDEAACVAVCPVDCIIKV</sequence>
<evidence type="ECO:0000313" key="9">
    <source>
        <dbReference type="EMBL" id="KUL20279.1"/>
    </source>
</evidence>
<evidence type="ECO:0000256" key="5">
    <source>
        <dbReference type="ARBA" id="ARBA00022982"/>
    </source>
</evidence>
<evidence type="ECO:0000256" key="1">
    <source>
        <dbReference type="ARBA" id="ARBA00001966"/>
    </source>
</evidence>
<keyword evidence="7" id="KW-0411">Iron-sulfur</keyword>
<comment type="cofactor">
    <cofactor evidence="1">
        <name>[4Fe-4S] cluster</name>
        <dbReference type="ChEBI" id="CHEBI:49883"/>
    </cofactor>
</comment>
<dbReference type="SUPFAM" id="SSF54862">
    <property type="entry name" value="4Fe-4S ferredoxins"/>
    <property type="match status" value="1"/>
</dbReference>
<keyword evidence="10" id="KW-1185">Reference proteome</keyword>